<evidence type="ECO:0000313" key="1">
    <source>
        <dbReference type="EMBL" id="ADN77794.1"/>
    </source>
</evidence>
<proteinExistence type="predicted"/>
<dbReference type="HOGENOM" id="CLU_541578_0_0_6"/>
<keyword evidence="2" id="KW-1185">Reference proteome</keyword>
<evidence type="ECO:0000313" key="2">
    <source>
        <dbReference type="Proteomes" id="UP000006683"/>
    </source>
</evidence>
<dbReference type="Proteomes" id="UP000006683">
    <property type="component" value="Chromosome"/>
</dbReference>
<dbReference type="EMBL" id="CP002209">
    <property type="protein sequence ID" value="ADN77794.1"/>
    <property type="molecule type" value="Genomic_DNA"/>
</dbReference>
<accession>E1SPH7</accession>
<protein>
    <submittedName>
        <fullName evidence="1">Uncharacterized protein</fullName>
    </submittedName>
</protein>
<dbReference type="eggNOG" id="ENOG5033U2N">
    <property type="taxonomic scope" value="Bacteria"/>
</dbReference>
<reference evidence="1 2" key="1">
    <citation type="journal article" date="2010" name="Stand. Genomic Sci.">
        <title>Complete genome sequence of Ferrimonas balearica type strain (PAT).</title>
        <authorList>
            <person name="Nolan M."/>
            <person name="Sikorski J."/>
            <person name="Davenport K."/>
            <person name="Lucas S."/>
            <person name="Glavina Del Rio T."/>
            <person name="Tice H."/>
            <person name="Cheng J."/>
            <person name="Goodwin L."/>
            <person name="Pitluck S."/>
            <person name="Liolios K."/>
            <person name="Ivanova N."/>
            <person name="Mavromatis K."/>
            <person name="Ovchinnikova G."/>
            <person name="Pati A."/>
            <person name="Chen A."/>
            <person name="Palaniappan K."/>
            <person name="Land M."/>
            <person name="Hauser L."/>
            <person name="Chang Y."/>
            <person name="Jeffries C."/>
            <person name="Tapia R."/>
            <person name="Brettin T."/>
            <person name="Detter J."/>
            <person name="Han C."/>
            <person name="Yasawong M."/>
            <person name="Rohde M."/>
            <person name="Tindall B."/>
            <person name="Goker M."/>
            <person name="Woyke T."/>
            <person name="Bristow J."/>
            <person name="Eisen J."/>
            <person name="Markowitz V."/>
            <person name="Hugenholtz P."/>
            <person name="Kyrpides N."/>
            <person name="Klenk H."/>
            <person name="Lapidus A."/>
        </authorList>
    </citation>
    <scope>NUCLEOTIDE SEQUENCE [LARGE SCALE GENOMIC DNA]</scope>
    <source>
        <strain evidence="2">DSM 9799 / CCM 4581 / KCTC 23876 / PAT</strain>
    </source>
</reference>
<dbReference type="InterPro" id="IPR011047">
    <property type="entry name" value="Quinoprotein_ADH-like_sf"/>
</dbReference>
<dbReference type="AlphaFoldDB" id="E1SPH7"/>
<dbReference type="OrthoDB" id="7058605at2"/>
<name>E1SPH7_FERBD</name>
<dbReference type="SUPFAM" id="SSF50998">
    <property type="entry name" value="Quinoprotein alcohol dehydrogenase-like"/>
    <property type="match status" value="1"/>
</dbReference>
<dbReference type="RefSeq" id="WP_013347100.1">
    <property type="nucleotide sequence ID" value="NC_014541.1"/>
</dbReference>
<dbReference type="KEGG" id="fbl:Fbal_3598"/>
<organism evidence="1 2">
    <name type="scientific">Ferrimonas balearica (strain DSM 9799 / CCM 4581 / KCTC 23876 / PAT)</name>
    <dbReference type="NCBI Taxonomy" id="550540"/>
    <lineage>
        <taxon>Bacteria</taxon>
        <taxon>Pseudomonadati</taxon>
        <taxon>Pseudomonadota</taxon>
        <taxon>Gammaproteobacteria</taxon>
        <taxon>Alteromonadales</taxon>
        <taxon>Ferrimonadaceae</taxon>
        <taxon>Ferrimonas</taxon>
    </lineage>
</organism>
<gene>
    <name evidence="1" type="ordered locus">Fbal_3598</name>
</gene>
<sequence length="503" mass="57232">MQYRIESGVTDPTPTVLVLETGEDGLERVIWHLTWRHSAPLVLLEMVDNDHMVVADWDGRFELYHLPTRNRIAEQKLAASIRIGARVADDGRTIQVAYADEDHYNVDVLEILDAMTLTQLKRFELPDREVFTQLDLSLRQIFAPYPDQLWFYDCEANFGFDAPAEQAFFQLNLATGEAEFRELPGLGNANDDYCLPALNPKQNLGVMLDWGRQPIVSNEAGEPELVLCLARFQLDDLSDQGRITTRRFDRAALEQCYADADLLLDPEAELDDDYRKALGDLFERLTELYWQDDTLCLHFEDGQHLRILPNGEMQTFGDAPVPQYEWTPLARFDRDLEGRIPVFVGDDDLRSLRQMGQACDDIARQRRGQRFAFALMSSDGSPTDQAAFFQRVAAEHHAKLAAMLEPFIALDEMLYDDLNAGHAALCHVAEALATTARAEYLPLLTRYVEALDLDHELFVDESLLPAIARHYGAATPGVKALEQYVRDWHGGDDEDDEYEDEDE</sequence>
<dbReference type="GeneID" id="67183802"/>